<feature type="compositionally biased region" description="Basic and acidic residues" evidence="4">
    <location>
        <begin position="839"/>
        <end position="874"/>
    </location>
</feature>
<dbReference type="AlphaFoldDB" id="A0A0H5C891"/>
<feature type="compositionally biased region" description="Acidic residues" evidence="4">
    <location>
        <begin position="1016"/>
        <end position="1037"/>
    </location>
</feature>
<dbReference type="GO" id="GO:0000781">
    <property type="term" value="C:chromosome, telomeric region"/>
    <property type="evidence" value="ECO:0007669"/>
    <property type="project" value="GOC"/>
</dbReference>
<dbReference type="GO" id="GO:0000785">
    <property type="term" value="C:chromatin"/>
    <property type="evidence" value="ECO:0007669"/>
    <property type="project" value="UniProtKB-ARBA"/>
</dbReference>
<feature type="region of interest" description="Disordered" evidence="4">
    <location>
        <begin position="438"/>
        <end position="497"/>
    </location>
</feature>
<proteinExistence type="predicted"/>
<dbReference type="Pfam" id="PF02791">
    <property type="entry name" value="DDT"/>
    <property type="match status" value="1"/>
</dbReference>
<feature type="compositionally biased region" description="Polar residues" evidence="4">
    <location>
        <begin position="658"/>
        <end position="674"/>
    </location>
</feature>
<feature type="compositionally biased region" description="Acidic residues" evidence="4">
    <location>
        <begin position="771"/>
        <end position="788"/>
    </location>
</feature>
<name>A0A0H5C891_CYBJN</name>
<dbReference type="PROSITE" id="PS50827">
    <property type="entry name" value="DDT"/>
    <property type="match status" value="1"/>
</dbReference>
<dbReference type="InterPro" id="IPR028941">
    <property type="entry name" value="WHIM2_dom"/>
</dbReference>
<feature type="compositionally biased region" description="Acidic residues" evidence="4">
    <location>
        <begin position="829"/>
        <end position="838"/>
    </location>
</feature>
<reference evidence="8" key="1">
    <citation type="journal article" date="2015" name="J. Biotechnol.">
        <title>The structure of the Cyberlindnera jadinii genome and its relation to Candida utilis analyzed by the occurrence of single nucleotide polymorphisms.</title>
        <authorList>
            <person name="Rupp O."/>
            <person name="Brinkrolf K."/>
            <person name="Buerth C."/>
            <person name="Kunigo M."/>
            <person name="Schneider J."/>
            <person name="Jaenicke S."/>
            <person name="Goesmann A."/>
            <person name="Puehler A."/>
            <person name="Jaeger K.-E."/>
            <person name="Ernst J.F."/>
        </authorList>
    </citation>
    <scope>NUCLEOTIDE SEQUENCE [LARGE SCALE GENOMIC DNA]</scope>
    <source>
        <strain evidence="8">ATCC 18201 / CBS 1600 / BCRC 20928 / JCM 3617 / NBRC 0987 / NRRL Y-1542</strain>
    </source>
</reference>
<organism evidence="7 8">
    <name type="scientific">Cyberlindnera jadinii (strain ATCC 18201 / CBS 1600 / BCRC 20928 / JCM 3617 / NBRC 0987 / NRRL Y-1542)</name>
    <name type="common">Torula yeast</name>
    <name type="synonym">Candida utilis</name>
    <dbReference type="NCBI Taxonomy" id="983966"/>
    <lineage>
        <taxon>Eukaryota</taxon>
        <taxon>Fungi</taxon>
        <taxon>Dikarya</taxon>
        <taxon>Ascomycota</taxon>
        <taxon>Saccharomycotina</taxon>
        <taxon>Saccharomycetes</taxon>
        <taxon>Phaffomycetales</taxon>
        <taxon>Phaffomycetaceae</taxon>
        <taxon>Cyberlindnera</taxon>
    </lineage>
</organism>
<dbReference type="PANTHER" id="PTHR32075">
    <property type="entry name" value="ISWI CHROMATIN-REMODELING COMPLEX SUBUNIT YPL216W-RELATED"/>
    <property type="match status" value="1"/>
</dbReference>
<feature type="domain" description="DDT" evidence="5">
    <location>
        <begin position="360"/>
        <end position="422"/>
    </location>
</feature>
<feature type="compositionally biased region" description="Basic and acidic residues" evidence="4">
    <location>
        <begin position="465"/>
        <end position="476"/>
    </location>
</feature>
<dbReference type="GO" id="GO:0005634">
    <property type="term" value="C:nucleus"/>
    <property type="evidence" value="ECO:0007669"/>
    <property type="project" value="UniProtKB-SubCell"/>
</dbReference>
<feature type="compositionally biased region" description="Low complexity" evidence="4">
    <location>
        <begin position="291"/>
        <end position="311"/>
    </location>
</feature>
<dbReference type="Proteomes" id="UP000038830">
    <property type="component" value="Unassembled WGS sequence"/>
</dbReference>
<dbReference type="PANTHER" id="PTHR32075:SF6">
    <property type="entry name" value="ISWI CHROMATIN-REMODELING COMPLEX SUBUNIT YPL216W-RELATED"/>
    <property type="match status" value="1"/>
</dbReference>
<feature type="region of interest" description="Disordered" evidence="4">
    <location>
        <begin position="658"/>
        <end position="685"/>
    </location>
</feature>
<evidence type="ECO:0000259" key="5">
    <source>
        <dbReference type="PROSITE" id="PS50827"/>
    </source>
</evidence>
<dbReference type="GO" id="GO:0031509">
    <property type="term" value="P:subtelomeric heterochromatin formation"/>
    <property type="evidence" value="ECO:0007669"/>
    <property type="project" value="TreeGrafter"/>
</dbReference>
<evidence type="ECO:0000313" key="7">
    <source>
        <dbReference type="EMBL" id="CEP24466.1"/>
    </source>
</evidence>
<feature type="region of interest" description="Disordered" evidence="4">
    <location>
        <begin position="762"/>
        <end position="788"/>
    </location>
</feature>
<evidence type="ECO:0000259" key="6">
    <source>
        <dbReference type="PROSITE" id="PS51136"/>
    </source>
</evidence>
<feature type="compositionally biased region" description="Basic residues" evidence="4">
    <location>
        <begin position="1091"/>
        <end position="1106"/>
    </location>
</feature>
<dbReference type="PROSITE" id="PS51136">
    <property type="entry name" value="WAC"/>
    <property type="match status" value="1"/>
</dbReference>
<dbReference type="Pfam" id="PF15613">
    <property type="entry name" value="WSD"/>
    <property type="match status" value="1"/>
</dbReference>
<evidence type="ECO:0000256" key="4">
    <source>
        <dbReference type="SAM" id="MobiDB-lite"/>
    </source>
</evidence>
<protein>
    <submittedName>
        <fullName evidence="7">Imitation switch two complex protein 1</fullName>
    </submittedName>
</protein>
<evidence type="ECO:0000256" key="2">
    <source>
        <dbReference type="ARBA" id="ARBA00023242"/>
    </source>
</evidence>
<feature type="compositionally biased region" description="Basic and acidic residues" evidence="4">
    <location>
        <begin position="483"/>
        <end position="494"/>
    </location>
</feature>
<dbReference type="InterPro" id="IPR018501">
    <property type="entry name" value="DDT_dom"/>
</dbReference>
<comment type="subcellular location">
    <subcellularLocation>
        <location evidence="1 3">Nucleus</location>
    </subcellularLocation>
</comment>
<dbReference type="InterPro" id="IPR013136">
    <property type="entry name" value="WSTF_Acf1_Cbp146"/>
</dbReference>
<sequence length="1162" mass="135771">MVSSDVLFKRKPVPFPEPLPLPEDTNVRCWYIPYTKEWFLNYDDYLRRLDYYKTRKFVCEITGNSCLTFFEAYESEVKEISLVENSFPEHLKEPILRHIQFSTVPRIDQLVDEVYATFKKDYYPGETVMVRLNDYRNDYKTRCVIREKAQFNAIYDADNNVQRPAYSQYRVARVDNGSEVVVDEAQITRDRNNFTKWFVKTFIKLSVTRSPKIGAPWIVKKKYAEKYRIPTDLPPHLAYFKDQEMKPKANKKLQNIKPKTETGNMKTSKKTTPEVKRNGSKNVPLLPKGNTSVQKKQQKLKQQSPSTTSTAPLPPVTSTPATPVPPPPPPAPKRTVKEDLENPFELAVHKPIPHRLDDLGDYVPDALESWAFLNVYRDPLVLDNFTFDDFLTAMRWTSRDKCALLDEIFCAVLSIFAQPNAKELENFIPEDIDEYDTSEKDDIMREKNSNKISDDKVSKWGNGKTDAEQETEHAQEKEDDETKDVKAEKIHEPSSDADMLIDEEDEDNNSEIVFSDRVDEYTTYRNQSYIERLGKRMFKDGGWQIILLGILDEVRHYKEWQLDISTIFSELAPKNAGVSVSGLLNRFLEMEPGLRVRALNILCSLVVNAPVIRQFIDKCMEDATSLRRERLEKIREYKTCYEKAQDIDKDLRAIYESSNSTANDPNVDQPQNVEQETRKRRRRGGIKVEPTDVELKFAQENEQYASILAQRTAQLKIGEEIRAQRRKLERQIVEIDVQRIKYLGKDRLFNRYWWFENNGLPNLGGGKRSDEDDEEVDEEDENDDDEEDEIYNETYLMGRLWVQGPTDHDVLNFLNLKNDMIMSWRRLTEEEEEEDDDEKGEKDGEEKPQKGENKKDKDGNETRDENETQEEIRPHILKGVSKKFSKDAASMFNINFDLEEEKIKSLPDGHTLVDEYGATTTGISALQRKIIEECPDPLLSKTEWRYYDTTEEIERLLKWFDQWGLRESKLLKEITSVKDKILASITARRKALKLDTKSEEEIELLKIINETQISDTEPESEEEEEAMSVGDSEDDDDKISLHAETVGGPEIRRTRRSLAQLDKLQQERLKKIEAQKAAEAEREARRERSRPAKRVARRELKKRKIKEHQQKRELIERSKEQLEALREDMEIERCQEWVNSSALEKLGYTHYEQPKKTRGRKK</sequence>
<accession>A0A0H5C891</accession>
<feature type="domain" description="WAC" evidence="6">
    <location>
        <begin position="27"/>
        <end position="134"/>
    </location>
</feature>
<evidence type="ECO:0000256" key="3">
    <source>
        <dbReference type="PROSITE-ProRule" id="PRU00475"/>
    </source>
</evidence>
<evidence type="ECO:0000313" key="8">
    <source>
        <dbReference type="Proteomes" id="UP000038830"/>
    </source>
</evidence>
<feature type="compositionally biased region" description="Basic and acidic residues" evidence="4">
    <location>
        <begin position="1073"/>
        <end position="1090"/>
    </location>
</feature>
<gene>
    <name evidence="7" type="ORF">BN1211_5290</name>
</gene>
<feature type="compositionally biased region" description="Basic and acidic residues" evidence="4">
    <location>
        <begin position="438"/>
        <end position="458"/>
    </location>
</feature>
<keyword evidence="2 3" id="KW-0539">Nucleus</keyword>
<feature type="region of interest" description="Disordered" evidence="4">
    <location>
        <begin position="828"/>
        <end position="874"/>
    </location>
</feature>
<feature type="region of interest" description="Disordered" evidence="4">
    <location>
        <begin position="1010"/>
        <end position="1037"/>
    </location>
</feature>
<feature type="region of interest" description="Disordered" evidence="4">
    <location>
        <begin position="1073"/>
        <end position="1112"/>
    </location>
</feature>
<feature type="region of interest" description="Disordered" evidence="4">
    <location>
        <begin position="245"/>
        <end position="336"/>
    </location>
</feature>
<feature type="compositionally biased region" description="Pro residues" evidence="4">
    <location>
        <begin position="312"/>
        <end position="332"/>
    </location>
</feature>
<dbReference type="Pfam" id="PF10537">
    <property type="entry name" value="WAC_Acf1_DNA_bd"/>
    <property type="match status" value="1"/>
</dbReference>
<evidence type="ECO:0000256" key="1">
    <source>
        <dbReference type="ARBA" id="ARBA00004123"/>
    </source>
</evidence>
<dbReference type="EMBL" id="CDQK01000006">
    <property type="protein sequence ID" value="CEP24466.1"/>
    <property type="molecule type" value="Genomic_DNA"/>
</dbReference>